<reference evidence="1 2" key="1">
    <citation type="submission" date="2014-03" db="EMBL/GenBank/DDBJ databases">
        <authorList>
            <person name="Sibley D."/>
            <person name="Venepally P."/>
            <person name="Karamycheva S."/>
            <person name="Hadjithomas M."/>
            <person name="Khan A."/>
            <person name="Brunk B."/>
            <person name="Roos D."/>
            <person name="Caler E."/>
            <person name="Lorenzi H."/>
        </authorList>
    </citation>
    <scope>NUCLEOTIDE SEQUENCE [LARGE SCALE GENOMIC DNA]</scope>
    <source>
        <strain evidence="2">p89</strain>
    </source>
</reference>
<proteinExistence type="predicted"/>
<evidence type="ECO:0000313" key="2">
    <source>
        <dbReference type="Proteomes" id="UP000028828"/>
    </source>
</evidence>
<dbReference type="Proteomes" id="UP000028828">
    <property type="component" value="Unassembled WGS sequence"/>
</dbReference>
<organism evidence="1 2">
    <name type="scientific">Toxoplasma gondii p89</name>
    <dbReference type="NCBI Taxonomy" id="943119"/>
    <lineage>
        <taxon>Eukaryota</taxon>
        <taxon>Sar</taxon>
        <taxon>Alveolata</taxon>
        <taxon>Apicomplexa</taxon>
        <taxon>Conoidasida</taxon>
        <taxon>Coccidia</taxon>
        <taxon>Eucoccidiorida</taxon>
        <taxon>Eimeriorina</taxon>
        <taxon>Sarcocystidae</taxon>
        <taxon>Toxoplasma</taxon>
    </lineage>
</organism>
<sequence>MIEATPSDATSGADQTSLSLLANQRICGKGSRGRRTKKCSPLSRAVSLKTTQAVHTLGACADATHARRRYRSFDITPALPRVQGCRGRKWKVVSLKEFYEKA</sequence>
<dbReference type="AlphaFoldDB" id="A0A086J934"/>
<dbReference type="VEuPathDB" id="ToxoDB:TGP89_311850"/>
<name>A0A086J934_TOXGO</name>
<dbReference type="EMBL" id="AEYI02002323">
    <property type="protein sequence ID" value="KFG28652.1"/>
    <property type="molecule type" value="Genomic_DNA"/>
</dbReference>
<evidence type="ECO:0000313" key="1">
    <source>
        <dbReference type="EMBL" id="KFG28652.1"/>
    </source>
</evidence>
<protein>
    <submittedName>
        <fullName evidence="1">Uncharacterized protein</fullName>
    </submittedName>
</protein>
<comment type="caution">
    <text evidence="1">The sequence shown here is derived from an EMBL/GenBank/DDBJ whole genome shotgun (WGS) entry which is preliminary data.</text>
</comment>
<gene>
    <name evidence="1" type="ORF">TGP89_311850</name>
</gene>
<accession>A0A086J934</accession>